<dbReference type="EMBL" id="JAUEDM010000004">
    <property type="protein sequence ID" value="KAK3318482.1"/>
    <property type="molecule type" value="Genomic_DNA"/>
</dbReference>
<dbReference type="Proteomes" id="UP001283341">
    <property type="component" value="Unassembled WGS sequence"/>
</dbReference>
<organism evidence="2 3">
    <name type="scientific">Apodospora peruviana</name>
    <dbReference type="NCBI Taxonomy" id="516989"/>
    <lineage>
        <taxon>Eukaryota</taxon>
        <taxon>Fungi</taxon>
        <taxon>Dikarya</taxon>
        <taxon>Ascomycota</taxon>
        <taxon>Pezizomycotina</taxon>
        <taxon>Sordariomycetes</taxon>
        <taxon>Sordariomycetidae</taxon>
        <taxon>Sordariales</taxon>
        <taxon>Lasiosphaeriaceae</taxon>
        <taxon>Apodospora</taxon>
    </lineage>
</organism>
<accession>A0AAE0M434</accession>
<proteinExistence type="predicted"/>
<evidence type="ECO:0000313" key="3">
    <source>
        <dbReference type="Proteomes" id="UP001283341"/>
    </source>
</evidence>
<evidence type="ECO:0000313" key="2">
    <source>
        <dbReference type="EMBL" id="KAK3318482.1"/>
    </source>
</evidence>
<gene>
    <name evidence="2" type="ORF">B0H66DRAFT_239730</name>
</gene>
<reference evidence="2" key="2">
    <citation type="submission" date="2023-06" db="EMBL/GenBank/DDBJ databases">
        <authorList>
            <consortium name="Lawrence Berkeley National Laboratory"/>
            <person name="Haridas S."/>
            <person name="Hensen N."/>
            <person name="Bonometti L."/>
            <person name="Westerberg I."/>
            <person name="Brannstrom I.O."/>
            <person name="Guillou S."/>
            <person name="Cros-Aarteil S."/>
            <person name="Calhoun S."/>
            <person name="Kuo A."/>
            <person name="Mondo S."/>
            <person name="Pangilinan J."/>
            <person name="Riley R."/>
            <person name="Labutti K."/>
            <person name="Andreopoulos B."/>
            <person name="Lipzen A."/>
            <person name="Chen C."/>
            <person name="Yanf M."/>
            <person name="Daum C."/>
            <person name="Ng V."/>
            <person name="Clum A."/>
            <person name="Steindorff A."/>
            <person name="Ohm R."/>
            <person name="Martin F."/>
            <person name="Silar P."/>
            <person name="Natvig D."/>
            <person name="Lalanne C."/>
            <person name="Gautier V."/>
            <person name="Ament-Velasquez S.L."/>
            <person name="Kruys A."/>
            <person name="Hutchinson M.I."/>
            <person name="Powell A.J."/>
            <person name="Barry K."/>
            <person name="Miller A.N."/>
            <person name="Grigoriev I.V."/>
            <person name="Debuchy R."/>
            <person name="Gladieux P."/>
            <person name="Thoren M.H."/>
            <person name="Johannesson H."/>
        </authorList>
    </citation>
    <scope>NUCLEOTIDE SEQUENCE</scope>
    <source>
        <strain evidence="2">CBS 118394</strain>
    </source>
</reference>
<keyword evidence="3" id="KW-1185">Reference proteome</keyword>
<sequence length="219" mass="23790">MLATDVRINQPPPLSSLTQQQNVSQPWPPRAHDARTQTQTVIAGPPAGFCVRVKFCGYCSSDDRARGTLGTWNPGTLEPCCRRTSDEPDLTLGCGTYWPSRTGPEQACWQQTISVSGRTTDALPPAPGMEIMCRHPCLAVRPKIESVSHQSSHEIHHPGAAVRKLPEHPCPPPCTGLPPCLLQAPALSNKEACTACIAPFPTKKKGPRKSRETQSLFHC</sequence>
<reference evidence="2" key="1">
    <citation type="journal article" date="2023" name="Mol. Phylogenet. Evol.">
        <title>Genome-scale phylogeny and comparative genomics of the fungal order Sordariales.</title>
        <authorList>
            <person name="Hensen N."/>
            <person name="Bonometti L."/>
            <person name="Westerberg I."/>
            <person name="Brannstrom I.O."/>
            <person name="Guillou S."/>
            <person name="Cros-Aarteil S."/>
            <person name="Calhoun S."/>
            <person name="Haridas S."/>
            <person name="Kuo A."/>
            <person name="Mondo S."/>
            <person name="Pangilinan J."/>
            <person name="Riley R."/>
            <person name="LaButti K."/>
            <person name="Andreopoulos B."/>
            <person name="Lipzen A."/>
            <person name="Chen C."/>
            <person name="Yan M."/>
            <person name="Daum C."/>
            <person name="Ng V."/>
            <person name="Clum A."/>
            <person name="Steindorff A."/>
            <person name="Ohm R.A."/>
            <person name="Martin F."/>
            <person name="Silar P."/>
            <person name="Natvig D.O."/>
            <person name="Lalanne C."/>
            <person name="Gautier V."/>
            <person name="Ament-Velasquez S.L."/>
            <person name="Kruys A."/>
            <person name="Hutchinson M.I."/>
            <person name="Powell A.J."/>
            <person name="Barry K."/>
            <person name="Miller A.N."/>
            <person name="Grigoriev I.V."/>
            <person name="Debuchy R."/>
            <person name="Gladieux P."/>
            <person name="Hiltunen Thoren M."/>
            <person name="Johannesson H."/>
        </authorList>
    </citation>
    <scope>NUCLEOTIDE SEQUENCE</scope>
    <source>
        <strain evidence="2">CBS 118394</strain>
    </source>
</reference>
<comment type="caution">
    <text evidence="2">The sequence shown here is derived from an EMBL/GenBank/DDBJ whole genome shotgun (WGS) entry which is preliminary data.</text>
</comment>
<feature type="region of interest" description="Disordered" evidence="1">
    <location>
        <begin position="1"/>
        <end position="32"/>
    </location>
</feature>
<protein>
    <submittedName>
        <fullName evidence="2">Uncharacterized protein</fullName>
    </submittedName>
</protein>
<dbReference type="AlphaFoldDB" id="A0AAE0M434"/>
<evidence type="ECO:0000256" key="1">
    <source>
        <dbReference type="SAM" id="MobiDB-lite"/>
    </source>
</evidence>
<name>A0AAE0M434_9PEZI</name>